<accession>A0AAE1E640</accession>
<evidence type="ECO:0000313" key="2">
    <source>
        <dbReference type="Proteomes" id="UP001283361"/>
    </source>
</evidence>
<organism evidence="1 2">
    <name type="scientific">Elysia crispata</name>
    <name type="common">lettuce slug</name>
    <dbReference type="NCBI Taxonomy" id="231223"/>
    <lineage>
        <taxon>Eukaryota</taxon>
        <taxon>Metazoa</taxon>
        <taxon>Spiralia</taxon>
        <taxon>Lophotrochozoa</taxon>
        <taxon>Mollusca</taxon>
        <taxon>Gastropoda</taxon>
        <taxon>Heterobranchia</taxon>
        <taxon>Euthyneura</taxon>
        <taxon>Panpulmonata</taxon>
        <taxon>Sacoglossa</taxon>
        <taxon>Placobranchoidea</taxon>
        <taxon>Plakobranchidae</taxon>
        <taxon>Elysia</taxon>
    </lineage>
</organism>
<sequence length="97" mass="10791">MFVRRQSCRLAGLREGEESPEVEERRGANRSTLYLIKCFDDQVNRRDSINESEYQKPLSNSATVGSGVGSSGEQRVCVCVCVRQAGQQWTGVGRFCA</sequence>
<dbReference type="Proteomes" id="UP001283361">
    <property type="component" value="Unassembled WGS sequence"/>
</dbReference>
<keyword evidence="2" id="KW-1185">Reference proteome</keyword>
<protein>
    <submittedName>
        <fullName evidence="1">Uncharacterized protein</fullName>
    </submittedName>
</protein>
<evidence type="ECO:0000313" key="1">
    <source>
        <dbReference type="EMBL" id="KAK3794263.1"/>
    </source>
</evidence>
<gene>
    <name evidence="1" type="ORF">RRG08_060934</name>
</gene>
<reference evidence="1" key="1">
    <citation type="journal article" date="2023" name="G3 (Bethesda)">
        <title>A reference genome for the long-term kleptoplast-retaining sea slug Elysia crispata morphotype clarki.</title>
        <authorList>
            <person name="Eastman K.E."/>
            <person name="Pendleton A.L."/>
            <person name="Shaikh M.A."/>
            <person name="Suttiyut T."/>
            <person name="Ogas R."/>
            <person name="Tomko P."/>
            <person name="Gavelis G."/>
            <person name="Widhalm J.R."/>
            <person name="Wisecaver J.H."/>
        </authorList>
    </citation>
    <scope>NUCLEOTIDE SEQUENCE</scope>
    <source>
        <strain evidence="1">ECLA1</strain>
    </source>
</reference>
<name>A0AAE1E640_9GAST</name>
<proteinExistence type="predicted"/>
<dbReference type="AlphaFoldDB" id="A0AAE1E640"/>
<comment type="caution">
    <text evidence="1">The sequence shown here is derived from an EMBL/GenBank/DDBJ whole genome shotgun (WGS) entry which is preliminary data.</text>
</comment>
<dbReference type="EMBL" id="JAWDGP010001129">
    <property type="protein sequence ID" value="KAK3794263.1"/>
    <property type="molecule type" value="Genomic_DNA"/>
</dbReference>